<protein>
    <recommendedName>
        <fullName evidence="5">D-tyrosyl-tRNA(Tyr) deacylase</fullName>
    </recommendedName>
</protein>
<dbReference type="PANTHER" id="PTHR34667:SF1">
    <property type="entry name" value="D-AMINOACYL-TRNA DEACYLASE"/>
    <property type="match status" value="1"/>
</dbReference>
<proteinExistence type="predicted"/>
<dbReference type="InterPro" id="IPR018033">
    <property type="entry name" value="Deacylase_DtdA_archaea"/>
</dbReference>
<evidence type="ECO:0000256" key="2">
    <source>
        <dbReference type="ARBA" id="ARBA00022801"/>
    </source>
</evidence>
<dbReference type="Gene3D" id="3.40.50.10700">
    <property type="entry name" value="AF0625-like"/>
    <property type="match status" value="1"/>
</dbReference>
<keyword evidence="2" id="KW-0378">Hydrolase</keyword>
<accession>A0A0F9HV69</accession>
<dbReference type="EMBL" id="LAZR01014088">
    <property type="protein sequence ID" value="KKM19017.1"/>
    <property type="molecule type" value="Genomic_DNA"/>
</dbReference>
<dbReference type="InterPro" id="IPR007508">
    <property type="entry name" value="DtdA"/>
</dbReference>
<keyword evidence="1" id="KW-0479">Metal-binding</keyword>
<evidence type="ECO:0000256" key="1">
    <source>
        <dbReference type="ARBA" id="ARBA00022723"/>
    </source>
</evidence>
<dbReference type="SUPFAM" id="SSF142535">
    <property type="entry name" value="AF0625-like"/>
    <property type="match status" value="1"/>
</dbReference>
<comment type="caution">
    <text evidence="4">The sequence shown here is derived from an EMBL/GenBank/DDBJ whole genome shotgun (WGS) entry which is preliminary data.</text>
</comment>
<gene>
    <name evidence="4" type="ORF">LCGC14_1659870</name>
</gene>
<reference evidence="4" key="1">
    <citation type="journal article" date="2015" name="Nature">
        <title>Complex archaea that bridge the gap between prokaryotes and eukaryotes.</title>
        <authorList>
            <person name="Spang A."/>
            <person name="Saw J.H."/>
            <person name="Jorgensen S.L."/>
            <person name="Zaremba-Niedzwiedzka K."/>
            <person name="Martijn J."/>
            <person name="Lind A.E."/>
            <person name="van Eijk R."/>
            <person name="Schleper C."/>
            <person name="Guy L."/>
            <person name="Ettema T.J."/>
        </authorList>
    </citation>
    <scope>NUCLEOTIDE SEQUENCE</scope>
</reference>
<evidence type="ECO:0008006" key="5">
    <source>
        <dbReference type="Google" id="ProtNLM"/>
    </source>
</evidence>
<evidence type="ECO:0000256" key="3">
    <source>
        <dbReference type="ARBA" id="ARBA00022833"/>
    </source>
</evidence>
<evidence type="ECO:0000313" key="4">
    <source>
        <dbReference type="EMBL" id="KKM19017.1"/>
    </source>
</evidence>
<organism evidence="4">
    <name type="scientific">marine sediment metagenome</name>
    <dbReference type="NCBI Taxonomy" id="412755"/>
    <lineage>
        <taxon>unclassified sequences</taxon>
        <taxon>metagenomes</taxon>
        <taxon>ecological metagenomes</taxon>
    </lineage>
</organism>
<keyword evidence="3" id="KW-0862">Zinc</keyword>
<dbReference type="Pfam" id="PF04414">
    <property type="entry name" value="tRNA_deacylase"/>
    <property type="match status" value="1"/>
</dbReference>
<dbReference type="GO" id="GO:0019478">
    <property type="term" value="P:D-amino acid catabolic process"/>
    <property type="evidence" value="ECO:0007669"/>
    <property type="project" value="InterPro"/>
</dbReference>
<dbReference type="GO" id="GO:0051499">
    <property type="term" value="F:D-aminoacyl-tRNA deacylase activity"/>
    <property type="evidence" value="ECO:0007669"/>
    <property type="project" value="InterPro"/>
</dbReference>
<sequence length="286" mass="32800">MNIRKKFLKSKFFNFDGTDISWHNNQIFKFKGFSTHQYEKSYLDKNDIFIGLTKEPLIFLNDLKLSQSKLNPDLLIFASRHTSKTARPAFLTHTTGNWGKITDFGGDPQDLSRTSALLQKAGFISLIEQNFLINLSNFSLDIEVTHHGPTVLEKPLVFMELGSSKLEWIIGDAGELLAKSIINTVLKFLEFKEGNNQKIGLGFGGTHYAPNFNRLIKNNNVAISFICPKYYIQELNIELITKMIENTLENVDYFIIDWKGTNSDDKKHLIPLLEEFNIPIKKTKEF</sequence>
<dbReference type="GO" id="GO:0046872">
    <property type="term" value="F:metal ion binding"/>
    <property type="evidence" value="ECO:0007669"/>
    <property type="project" value="UniProtKB-KW"/>
</dbReference>
<dbReference type="AlphaFoldDB" id="A0A0F9HV69"/>
<dbReference type="Gene3D" id="3.40.630.50">
    <property type="entry name" value="AF0625-like"/>
    <property type="match status" value="1"/>
</dbReference>
<dbReference type="PANTHER" id="PTHR34667">
    <property type="entry name" value="D-AMINOACYL-TRNA DEACYLASE"/>
    <property type="match status" value="1"/>
</dbReference>
<dbReference type="PIRSF" id="PIRSF016210">
    <property type="entry name" value="UCP016210"/>
    <property type="match status" value="1"/>
</dbReference>
<name>A0A0F9HV69_9ZZZZ</name>